<dbReference type="GO" id="GO:0005664">
    <property type="term" value="C:nuclear origin of replication recognition complex"/>
    <property type="evidence" value="ECO:0007669"/>
    <property type="project" value="InterPro"/>
</dbReference>
<dbReference type="PANTHER" id="PTHR13394:SF0">
    <property type="entry name" value="ORIGIN RECOGNITION COMPLEX SUBUNIT 6"/>
    <property type="match status" value="1"/>
</dbReference>
<reference evidence="3 4" key="1">
    <citation type="journal article" date="2018" name="New Phytol.">
        <title>Phylogenomics of Endogonaceae and evolution of mycorrhizas within Mucoromycota.</title>
        <authorList>
            <person name="Chang Y."/>
            <person name="Desiro A."/>
            <person name="Na H."/>
            <person name="Sandor L."/>
            <person name="Lipzen A."/>
            <person name="Clum A."/>
            <person name="Barry K."/>
            <person name="Grigoriev I.V."/>
            <person name="Martin F.M."/>
            <person name="Stajich J.E."/>
            <person name="Smith M.E."/>
            <person name="Bonito G."/>
            <person name="Spatafora J.W."/>
        </authorList>
    </citation>
    <scope>NUCLEOTIDE SEQUENCE [LARGE SCALE GENOMIC DNA]</scope>
    <source>
        <strain evidence="3 4">AD002</strain>
    </source>
</reference>
<dbReference type="Gene3D" id="1.10.472.10">
    <property type="entry name" value="Cyclin-like"/>
    <property type="match status" value="1"/>
</dbReference>
<dbReference type="AlphaFoldDB" id="A0A433QBM9"/>
<dbReference type="InterPro" id="IPR020529">
    <property type="entry name" value="ORC6_met/pln"/>
</dbReference>
<dbReference type="InterPro" id="IPR054113">
    <property type="entry name" value="ORC6_cyclin-like_2nd"/>
</dbReference>
<sequence length="386" mass="42689">MSTQNPILNILVRVNLADDKKLAAKAQDLFNNISAKIPTTTFKKAPNAKPVSCIQLACEVAFLNCSFHILFLHAPPSLHIPFHPALPPHKLASCTPTIYSNILQTVRRELDLQINVTFDSLAIVFGCTTVVPQVEGLWAHFCERYIGTLNAAQVPAAKMELEKPVWKGAVFWVCCKAVTIRIDKDQLLSQCICPLADLNRQIKTIEEYCEAELERLKTAGITRKRKRKGADEATEIEDTAGIEKQEDRQNLKQRKGYVEGVEEKEEEEEAKRDGGSKKKKRGGPEGSGKGKEKAKAGIEVALETEELENDVELEVNTTADAAGVGGQADVPSSGIVSMIPLQSYRNTKRYAEYVAWREETIQRLKEVTETTGKGKGKTAKTELVVS</sequence>
<feature type="domain" description="ORC6 second cyclin-like" evidence="2">
    <location>
        <begin position="116"/>
        <end position="207"/>
    </location>
</feature>
<dbReference type="GO" id="GO:0006270">
    <property type="term" value="P:DNA replication initiation"/>
    <property type="evidence" value="ECO:0007669"/>
    <property type="project" value="TreeGrafter"/>
</dbReference>
<keyword evidence="4" id="KW-1185">Reference proteome</keyword>
<proteinExistence type="predicted"/>
<feature type="compositionally biased region" description="Basic and acidic residues" evidence="1">
    <location>
        <begin position="241"/>
        <end position="250"/>
    </location>
</feature>
<evidence type="ECO:0000256" key="1">
    <source>
        <dbReference type="SAM" id="MobiDB-lite"/>
    </source>
</evidence>
<evidence type="ECO:0000313" key="4">
    <source>
        <dbReference type="Proteomes" id="UP000274822"/>
    </source>
</evidence>
<dbReference type="EMBL" id="RBNJ01008891">
    <property type="protein sequence ID" value="RUS27183.1"/>
    <property type="molecule type" value="Genomic_DNA"/>
</dbReference>
<dbReference type="Proteomes" id="UP000274822">
    <property type="component" value="Unassembled WGS sequence"/>
</dbReference>
<feature type="region of interest" description="Disordered" evidence="1">
    <location>
        <begin position="224"/>
        <end position="296"/>
    </location>
</feature>
<protein>
    <recommendedName>
        <fullName evidence="2">ORC6 second cyclin-like domain-containing protein</fullName>
    </recommendedName>
</protein>
<dbReference type="PANTHER" id="PTHR13394">
    <property type="entry name" value="ORIGIN RECOGNITION COMPLEX SUBUNIT 6"/>
    <property type="match status" value="1"/>
</dbReference>
<evidence type="ECO:0000313" key="3">
    <source>
        <dbReference type="EMBL" id="RUS27183.1"/>
    </source>
</evidence>
<evidence type="ECO:0000259" key="2">
    <source>
        <dbReference type="Pfam" id="PF21913"/>
    </source>
</evidence>
<accession>A0A433QBM9</accession>
<comment type="caution">
    <text evidence="3">The sequence shown here is derived from an EMBL/GenBank/DDBJ whole genome shotgun (WGS) entry which is preliminary data.</text>
</comment>
<name>A0A433QBM9_9FUNG</name>
<gene>
    <name evidence="3" type="ORF">BC938DRAFT_483614</name>
</gene>
<organism evidence="3 4">
    <name type="scientific">Jimgerdemannia flammicorona</name>
    <dbReference type="NCBI Taxonomy" id="994334"/>
    <lineage>
        <taxon>Eukaryota</taxon>
        <taxon>Fungi</taxon>
        <taxon>Fungi incertae sedis</taxon>
        <taxon>Mucoromycota</taxon>
        <taxon>Mucoromycotina</taxon>
        <taxon>Endogonomycetes</taxon>
        <taxon>Endogonales</taxon>
        <taxon>Endogonaceae</taxon>
        <taxon>Jimgerdemannia</taxon>
    </lineage>
</organism>
<dbReference type="Pfam" id="PF21913">
    <property type="entry name" value="ORC6_2nd"/>
    <property type="match status" value="1"/>
</dbReference>